<proteinExistence type="predicted"/>
<organism evidence="1">
    <name type="scientific">Myoviridae sp. ct25F5</name>
    <dbReference type="NCBI Taxonomy" id="2826604"/>
    <lineage>
        <taxon>Viruses</taxon>
        <taxon>Duplodnaviria</taxon>
        <taxon>Heunggongvirae</taxon>
        <taxon>Uroviricota</taxon>
        <taxon>Caudoviricetes</taxon>
    </lineage>
</organism>
<accession>A0A8S5LTP8</accession>
<dbReference type="EMBL" id="BK014731">
    <property type="protein sequence ID" value="DAD73199.1"/>
    <property type="molecule type" value="Genomic_DNA"/>
</dbReference>
<name>A0A8S5LTP8_9CAUD</name>
<protein>
    <submittedName>
        <fullName evidence="1">Uncharacterized protein</fullName>
    </submittedName>
</protein>
<evidence type="ECO:0000313" key="1">
    <source>
        <dbReference type="EMBL" id="DAD73199.1"/>
    </source>
</evidence>
<sequence>MTIRRDYTNGSGYICPAENEAIRNLDRPKEKPVTPRPYKNVLREQEIKRMDKPTPMQALAQIAARGAQDAQEAKDAENLKKARQLMNVLTTIAQMVDFSVTGIELKPKGSPVRYYRDETTQTMEKRC</sequence>
<reference evidence="1" key="1">
    <citation type="journal article" date="2021" name="Proc. Natl. Acad. Sci. U.S.A.">
        <title>A Catalog of Tens of Thousands of Viruses from Human Metagenomes Reveals Hidden Associations with Chronic Diseases.</title>
        <authorList>
            <person name="Tisza M.J."/>
            <person name="Buck C.B."/>
        </authorList>
    </citation>
    <scope>NUCLEOTIDE SEQUENCE</scope>
    <source>
        <strain evidence="1">Ct25F5</strain>
    </source>
</reference>